<sequence>MEITKAIDRISELPESILHNVMSFLTYKQVVQASVLCKTWLKAWLTYPVFEFEFEGKFYWLFDRRQNQKEFLETTLRHREKLKDKYMNKFTLDMEFYHLFDDPEFATIVERWIYHAVECNVKEFKLENEDSDMSWYFLPQIIYSAKSINMLELINCGLGIPKCKVELDFLRKLYLSDVYADNEVLQDVIAGCPMIEDLSLCRCRGIKNLELFNLAKLRVIKLWRNSELVRVSIEELDDVHSIVICPDQDNNIFCDIVINSCKSLKCLELSRTFIEDEWLRILITELPQLEYLRIEDCKLNSIRISSSSLKTLVIDRCKKVTAIEIETPNLGKITFVGRNVRNFSFNALALSEANIQIDNYNKVYDDHWYVQYIQLLEKFGHSKVLNIRSSTDQDVIIPGAVRQIRASWLFGVKHVNFISRPYMGSAISKILDGLLCIAPHAETISIELDNTNKSYFKFSYKNKIDCCARETATCYKSFPVSCWRHCIKEVEIENTKILLEKGFSIACCSNEGNIVERYVLRDEEIMEKISNLKGLSVRKENLLVAKAWLTLDMLSNIFPCHRTSEERPAPADSQH</sequence>
<dbReference type="InterPro" id="IPR036047">
    <property type="entry name" value="F-box-like_dom_sf"/>
</dbReference>
<dbReference type="PANTHER" id="PTHR34145">
    <property type="entry name" value="OS02G0105600 PROTEIN"/>
    <property type="match status" value="1"/>
</dbReference>
<dbReference type="OrthoDB" id="1534647at2759"/>
<dbReference type="InterPro" id="IPR001810">
    <property type="entry name" value="F-box_dom"/>
</dbReference>
<dbReference type="Gene3D" id="1.20.1280.50">
    <property type="match status" value="1"/>
</dbReference>
<organism evidence="2 3">
    <name type="scientific">Acer yangbiense</name>
    <dbReference type="NCBI Taxonomy" id="1000413"/>
    <lineage>
        <taxon>Eukaryota</taxon>
        <taxon>Viridiplantae</taxon>
        <taxon>Streptophyta</taxon>
        <taxon>Embryophyta</taxon>
        <taxon>Tracheophyta</taxon>
        <taxon>Spermatophyta</taxon>
        <taxon>Magnoliopsida</taxon>
        <taxon>eudicotyledons</taxon>
        <taxon>Gunneridae</taxon>
        <taxon>Pentapetalae</taxon>
        <taxon>rosids</taxon>
        <taxon>malvids</taxon>
        <taxon>Sapindales</taxon>
        <taxon>Sapindaceae</taxon>
        <taxon>Hippocastanoideae</taxon>
        <taxon>Acereae</taxon>
        <taxon>Acer</taxon>
    </lineage>
</organism>
<evidence type="ECO:0000313" key="3">
    <source>
        <dbReference type="Proteomes" id="UP000323000"/>
    </source>
</evidence>
<name>A0A5C7IHZ0_9ROSI</name>
<evidence type="ECO:0000259" key="1">
    <source>
        <dbReference type="PROSITE" id="PS50181"/>
    </source>
</evidence>
<feature type="domain" description="F-box" evidence="1">
    <location>
        <begin position="7"/>
        <end position="40"/>
    </location>
</feature>
<comment type="caution">
    <text evidence="2">The sequence shown here is derived from an EMBL/GenBank/DDBJ whole genome shotgun (WGS) entry which is preliminary data.</text>
</comment>
<dbReference type="Pfam" id="PF23622">
    <property type="entry name" value="LRR_At1g61320_AtMIF1"/>
    <property type="match status" value="1"/>
</dbReference>
<dbReference type="Pfam" id="PF00646">
    <property type="entry name" value="F-box"/>
    <property type="match status" value="1"/>
</dbReference>
<dbReference type="InterPro" id="IPR053772">
    <property type="entry name" value="At1g61320/At1g61330-like"/>
</dbReference>
<dbReference type="SUPFAM" id="SSF81383">
    <property type="entry name" value="F-box domain"/>
    <property type="match status" value="1"/>
</dbReference>
<dbReference type="AlphaFoldDB" id="A0A5C7IHZ0"/>
<reference evidence="3" key="1">
    <citation type="journal article" date="2019" name="Gigascience">
        <title>De novo genome assembly of the endangered Acer yangbiense, a plant species with extremely small populations endemic to Yunnan Province, China.</title>
        <authorList>
            <person name="Yang J."/>
            <person name="Wariss H.M."/>
            <person name="Tao L."/>
            <person name="Zhang R."/>
            <person name="Yun Q."/>
            <person name="Hollingsworth P."/>
            <person name="Dao Z."/>
            <person name="Luo G."/>
            <person name="Guo H."/>
            <person name="Ma Y."/>
            <person name="Sun W."/>
        </authorList>
    </citation>
    <scope>NUCLEOTIDE SEQUENCE [LARGE SCALE GENOMIC DNA]</scope>
    <source>
        <strain evidence="3">cv. Malutang</strain>
    </source>
</reference>
<evidence type="ECO:0000313" key="2">
    <source>
        <dbReference type="EMBL" id="TXG68689.1"/>
    </source>
</evidence>
<protein>
    <recommendedName>
        <fullName evidence="1">F-box domain-containing protein</fullName>
    </recommendedName>
</protein>
<dbReference type="Gene3D" id="3.80.10.10">
    <property type="entry name" value="Ribonuclease Inhibitor"/>
    <property type="match status" value="1"/>
</dbReference>
<keyword evidence="3" id="KW-1185">Reference proteome</keyword>
<dbReference type="EMBL" id="VAHF01000002">
    <property type="protein sequence ID" value="TXG68689.1"/>
    <property type="molecule type" value="Genomic_DNA"/>
</dbReference>
<dbReference type="SUPFAM" id="SSF52047">
    <property type="entry name" value="RNI-like"/>
    <property type="match status" value="1"/>
</dbReference>
<accession>A0A5C7IHZ0</accession>
<dbReference type="InterPro" id="IPR055411">
    <property type="entry name" value="LRR_FXL15/At3g58940/PEG3-like"/>
</dbReference>
<gene>
    <name evidence="2" type="ORF">EZV62_003624</name>
</gene>
<dbReference type="PANTHER" id="PTHR34145:SF28">
    <property type="entry name" value="F-BOX DOMAIN-CONTAINING PROTEIN"/>
    <property type="match status" value="1"/>
</dbReference>
<dbReference type="InterPro" id="IPR055357">
    <property type="entry name" value="LRR_At1g61320_AtMIF1"/>
</dbReference>
<dbReference type="PROSITE" id="PS50181">
    <property type="entry name" value="FBOX"/>
    <property type="match status" value="1"/>
</dbReference>
<proteinExistence type="predicted"/>
<dbReference type="Proteomes" id="UP000323000">
    <property type="component" value="Chromosome 2"/>
</dbReference>
<dbReference type="InterPro" id="IPR032675">
    <property type="entry name" value="LRR_dom_sf"/>
</dbReference>
<dbReference type="Pfam" id="PF24758">
    <property type="entry name" value="LRR_At5g56370"/>
    <property type="match status" value="1"/>
</dbReference>